<dbReference type="PANTHER" id="PTHR30108">
    <property type="entry name" value="3-OCTAPRENYL-4-HYDROXYBENZOATE CARBOXY-LYASE-RELATED"/>
    <property type="match status" value="1"/>
</dbReference>
<organism evidence="3 4">
    <name type="scientific">Oceanicoccus sagamiensis</name>
    <dbReference type="NCBI Taxonomy" id="716816"/>
    <lineage>
        <taxon>Bacteria</taxon>
        <taxon>Pseudomonadati</taxon>
        <taxon>Pseudomonadota</taxon>
        <taxon>Gammaproteobacteria</taxon>
        <taxon>Cellvibrionales</taxon>
        <taxon>Spongiibacteraceae</taxon>
        <taxon>Oceanicoccus</taxon>
    </lineage>
</organism>
<dbReference type="SUPFAM" id="SSF50475">
    <property type="entry name" value="FMN-binding split barrel"/>
    <property type="match status" value="1"/>
</dbReference>
<dbReference type="Pfam" id="PF01977">
    <property type="entry name" value="UbiD"/>
    <property type="match status" value="1"/>
</dbReference>
<dbReference type="GO" id="GO:0016831">
    <property type="term" value="F:carboxy-lyase activity"/>
    <property type="evidence" value="ECO:0007669"/>
    <property type="project" value="InterPro"/>
</dbReference>
<dbReference type="OrthoDB" id="9809841at2"/>
<dbReference type="GO" id="GO:0033494">
    <property type="term" value="P:ferulate metabolic process"/>
    <property type="evidence" value="ECO:0007669"/>
    <property type="project" value="TreeGrafter"/>
</dbReference>
<keyword evidence="4" id="KW-1185">Reference proteome</keyword>
<dbReference type="GO" id="GO:0046281">
    <property type="term" value="P:cinnamic acid catabolic process"/>
    <property type="evidence" value="ECO:0007669"/>
    <property type="project" value="TreeGrafter"/>
</dbReference>
<dbReference type="KEGG" id="osg:BST96_04265"/>
<evidence type="ECO:0000313" key="3">
    <source>
        <dbReference type="EMBL" id="ARN73393.1"/>
    </source>
</evidence>
<feature type="domain" description="3-octaprenyl-4-hydroxybenzoate carboxy-lyase-like Rift-related" evidence="2">
    <location>
        <begin position="188"/>
        <end position="395"/>
    </location>
</feature>
<protein>
    <recommendedName>
        <fullName evidence="2">3-octaprenyl-4-hydroxybenzoate carboxy-lyase-like Rift-related domain-containing protein</fullName>
    </recommendedName>
</protein>
<dbReference type="Proteomes" id="UP000193450">
    <property type="component" value="Chromosome"/>
</dbReference>
<accession>A0A1X9NHD2</accession>
<evidence type="ECO:0000313" key="4">
    <source>
        <dbReference type="Proteomes" id="UP000193450"/>
    </source>
</evidence>
<dbReference type="AlphaFoldDB" id="A0A1X9NHD2"/>
<dbReference type="EMBL" id="CP019343">
    <property type="protein sequence ID" value="ARN73393.1"/>
    <property type="molecule type" value="Genomic_DNA"/>
</dbReference>
<dbReference type="InterPro" id="IPR002830">
    <property type="entry name" value="UbiD"/>
</dbReference>
<dbReference type="InterPro" id="IPR006311">
    <property type="entry name" value="TAT_signal"/>
</dbReference>
<name>A0A1X9NHD2_9GAMM</name>
<dbReference type="GO" id="GO:0005737">
    <property type="term" value="C:cytoplasm"/>
    <property type="evidence" value="ECO:0007669"/>
    <property type="project" value="TreeGrafter"/>
</dbReference>
<sequence length="445" mass="48242">MANKNHPPANQTPEPTAPSLSRRGFIAGSVVGVAAVTAGCAAAGSASASSGGDSVSVAAASNSAKALSPDMPFDDFRQHLQALEERGLLLRFKRLDQDAYEMTALMYRLVEEHGWTNAPAILAEEVKINGEWIKGPVVANHQGHWHSEAITFGLDPVPNDPTASYRKAIDFLAEKITKGVYPQIEPVRVDNANAPCKEVVLTGDDIDLNRFAFIQSNPADGGRYIDTGSIFTSDPEGGPNFGTYRCQIHGPRLISVNSEPNQTGWKHIMAAKERGEKFAPISIVVGQDPYVWIVSGSRVINRFLSKGPVDELAVAGGLRGKALEVVKSETNDLIIPAHAEIVIEGEVRFDLPPQPEGPFGEMMGYMGPQKADNFTMVVTKVTHRRDPWVLNVFTGATRGYSTAPTTALYNNNLKRLVPQLIEIHSPLHAPALPMFALKKPKRVRA</sequence>
<proteinExistence type="predicted"/>
<dbReference type="PANTHER" id="PTHR30108:SF17">
    <property type="entry name" value="FERULIC ACID DECARBOXYLASE 1"/>
    <property type="match status" value="1"/>
</dbReference>
<dbReference type="InterPro" id="IPR048304">
    <property type="entry name" value="UbiD_Rift_dom"/>
</dbReference>
<dbReference type="RefSeq" id="WP_085757504.1">
    <property type="nucleotide sequence ID" value="NZ_CP019343.1"/>
</dbReference>
<reference evidence="3 4" key="1">
    <citation type="submission" date="2016-11" db="EMBL/GenBank/DDBJ databases">
        <title>Trade-off between light-utilization and light-protection in marine flavobacteria.</title>
        <authorList>
            <person name="Kumagai Y."/>
        </authorList>
    </citation>
    <scope>NUCLEOTIDE SEQUENCE [LARGE SCALE GENOMIC DNA]</scope>
    <source>
        <strain evidence="3 4">NBRC 107125</strain>
    </source>
</reference>
<evidence type="ECO:0000259" key="2">
    <source>
        <dbReference type="Pfam" id="PF01977"/>
    </source>
</evidence>
<gene>
    <name evidence="3" type="ORF">BST96_04265</name>
</gene>
<dbReference type="STRING" id="716816.BST96_04265"/>
<evidence type="ECO:0000256" key="1">
    <source>
        <dbReference type="SAM" id="MobiDB-lite"/>
    </source>
</evidence>
<dbReference type="PROSITE" id="PS51318">
    <property type="entry name" value="TAT"/>
    <property type="match status" value="1"/>
</dbReference>
<feature type="region of interest" description="Disordered" evidence="1">
    <location>
        <begin position="1"/>
        <end position="21"/>
    </location>
</feature>